<dbReference type="Proteomes" id="UP001204142">
    <property type="component" value="Unassembled WGS sequence"/>
</dbReference>
<dbReference type="RefSeq" id="WP_256764453.1">
    <property type="nucleotide sequence ID" value="NZ_JANIGO010000003.1"/>
</dbReference>
<comment type="caution">
    <text evidence="4">The sequence shown here is derived from an EMBL/GenBank/DDBJ whole genome shotgun (WGS) entry which is preliminary data.</text>
</comment>
<feature type="DNA-binding region" description="H-T-H motif" evidence="2">
    <location>
        <begin position="34"/>
        <end position="53"/>
    </location>
</feature>
<dbReference type="PROSITE" id="PS50977">
    <property type="entry name" value="HTH_TETR_2"/>
    <property type="match status" value="1"/>
</dbReference>
<dbReference type="InterPro" id="IPR009057">
    <property type="entry name" value="Homeodomain-like_sf"/>
</dbReference>
<dbReference type="EMBL" id="JANIGO010000003">
    <property type="protein sequence ID" value="MCQ8896636.1"/>
    <property type="molecule type" value="Genomic_DNA"/>
</dbReference>
<evidence type="ECO:0000256" key="2">
    <source>
        <dbReference type="PROSITE-ProRule" id="PRU00335"/>
    </source>
</evidence>
<evidence type="ECO:0000313" key="4">
    <source>
        <dbReference type="EMBL" id="MCQ8896636.1"/>
    </source>
</evidence>
<accession>A0ABT1WGI6</accession>
<organism evidence="4 5">
    <name type="scientific">Limnobacter humi</name>
    <dbReference type="NCBI Taxonomy" id="1778671"/>
    <lineage>
        <taxon>Bacteria</taxon>
        <taxon>Pseudomonadati</taxon>
        <taxon>Pseudomonadota</taxon>
        <taxon>Betaproteobacteria</taxon>
        <taxon>Burkholderiales</taxon>
        <taxon>Burkholderiaceae</taxon>
        <taxon>Limnobacter</taxon>
    </lineage>
</organism>
<proteinExistence type="predicted"/>
<name>A0ABT1WGI6_9BURK</name>
<dbReference type="Gene3D" id="1.10.357.10">
    <property type="entry name" value="Tetracycline Repressor, domain 2"/>
    <property type="match status" value="1"/>
</dbReference>
<evidence type="ECO:0000259" key="3">
    <source>
        <dbReference type="PROSITE" id="PS50977"/>
    </source>
</evidence>
<evidence type="ECO:0000256" key="1">
    <source>
        <dbReference type="ARBA" id="ARBA00023125"/>
    </source>
</evidence>
<dbReference type="PANTHER" id="PTHR30055">
    <property type="entry name" value="HTH-TYPE TRANSCRIPTIONAL REGULATOR RUTR"/>
    <property type="match status" value="1"/>
</dbReference>
<keyword evidence="1 2" id="KW-0238">DNA-binding</keyword>
<feature type="domain" description="HTH tetR-type" evidence="3">
    <location>
        <begin position="11"/>
        <end position="71"/>
    </location>
</feature>
<dbReference type="PRINTS" id="PR00455">
    <property type="entry name" value="HTHTETR"/>
</dbReference>
<dbReference type="SUPFAM" id="SSF46689">
    <property type="entry name" value="Homeodomain-like"/>
    <property type="match status" value="1"/>
</dbReference>
<dbReference type="InterPro" id="IPR001647">
    <property type="entry name" value="HTH_TetR"/>
</dbReference>
<dbReference type="Pfam" id="PF00440">
    <property type="entry name" value="TetR_N"/>
    <property type="match status" value="1"/>
</dbReference>
<keyword evidence="5" id="KW-1185">Reference proteome</keyword>
<sequence length="204" mass="23062">MPRKPQQQRSKHTVDAIVEGAFIAVAEHGALGATTRQIAEYAGVGVGSIYEYFDNKEAIYAAMGERFSKEMVELIQQVTPNIVRVSLRDAIHQLIVETAQFLNKNNERYLRCARESALMERHVPFVPIYRALSDLFVQHAIAHPEILRMNRLQTVAYIFINSGMSTMIRYLNHPNPGFSFDDLAQGLADMAGHYVERELELLAA</sequence>
<dbReference type="PANTHER" id="PTHR30055:SF207">
    <property type="entry name" value="HTH-TYPE TRANSCRIPTIONAL REPRESSOR FATR"/>
    <property type="match status" value="1"/>
</dbReference>
<protein>
    <submittedName>
        <fullName evidence="4">TetR/AcrR family transcriptional regulator</fullName>
    </submittedName>
</protein>
<gene>
    <name evidence="4" type="ORF">NQT62_09350</name>
</gene>
<evidence type="ECO:0000313" key="5">
    <source>
        <dbReference type="Proteomes" id="UP001204142"/>
    </source>
</evidence>
<reference evidence="4 5" key="1">
    <citation type="submission" date="2022-07" db="EMBL/GenBank/DDBJ databases">
        <authorList>
            <person name="Xamxidin M."/>
            <person name="Wu M."/>
        </authorList>
    </citation>
    <scope>NUCLEOTIDE SEQUENCE [LARGE SCALE GENOMIC DNA]</scope>
    <source>
        <strain evidence="4 5">NBRC 111650</strain>
    </source>
</reference>
<dbReference type="InterPro" id="IPR050109">
    <property type="entry name" value="HTH-type_TetR-like_transc_reg"/>
</dbReference>